<dbReference type="Proteomes" id="UP000231194">
    <property type="component" value="Unassembled WGS sequence"/>
</dbReference>
<proteinExistence type="predicted"/>
<gene>
    <name evidence="1" type="ORF">CVM73_32550</name>
</gene>
<protein>
    <submittedName>
        <fullName evidence="1">Uncharacterized protein</fullName>
    </submittedName>
</protein>
<organism evidence="1 2">
    <name type="scientific">Bradyrhizobium forestalis</name>
    <dbReference type="NCBI Taxonomy" id="1419263"/>
    <lineage>
        <taxon>Bacteria</taxon>
        <taxon>Pseudomonadati</taxon>
        <taxon>Pseudomonadota</taxon>
        <taxon>Alphaproteobacteria</taxon>
        <taxon>Hyphomicrobiales</taxon>
        <taxon>Nitrobacteraceae</taxon>
        <taxon>Bradyrhizobium</taxon>
    </lineage>
</organism>
<reference evidence="1 2" key="1">
    <citation type="submission" date="2017-11" db="EMBL/GenBank/DDBJ databases">
        <title>Bradyrhizobium forestalis sp. nov., an efficient nitrogen-fixing bacterium isolated from nodules of forest legume species in the Amazon.</title>
        <authorList>
            <person name="Costa E.M."/>
            <person name="Guimaraes A."/>
            <person name="Carvalho T.S."/>
            <person name="Rodrigues T.L."/>
            <person name="Ribeiro P.R.A."/>
            <person name="Lebbe L."/>
            <person name="Willems A."/>
            <person name="Moreira F.M.S."/>
        </authorList>
    </citation>
    <scope>NUCLEOTIDE SEQUENCE [LARGE SCALE GENOMIC DNA]</scope>
    <source>
        <strain evidence="1 2">INPA54B</strain>
    </source>
</reference>
<sequence length="80" mass="8891">MNVCRMGRVNVQTLLFPLMVRSALLRASRTMQARLSIPGLTLRDARCAGSSQVRDKVMLSREILRCAIAHHSSMLRIAPG</sequence>
<dbReference type="EMBL" id="PGVG01000042">
    <property type="protein sequence ID" value="PJG51120.1"/>
    <property type="molecule type" value="Genomic_DNA"/>
</dbReference>
<accession>A0A2M8QZZ5</accession>
<name>A0A2M8QZZ5_9BRAD</name>
<dbReference type="AlphaFoldDB" id="A0A2M8QZZ5"/>
<evidence type="ECO:0000313" key="2">
    <source>
        <dbReference type="Proteomes" id="UP000231194"/>
    </source>
</evidence>
<evidence type="ECO:0000313" key="1">
    <source>
        <dbReference type="EMBL" id="PJG51120.1"/>
    </source>
</evidence>
<keyword evidence="2" id="KW-1185">Reference proteome</keyword>
<comment type="caution">
    <text evidence="1">The sequence shown here is derived from an EMBL/GenBank/DDBJ whole genome shotgun (WGS) entry which is preliminary data.</text>
</comment>